<sequence>MTQIKETYQFHILKDFRFAKYNKKQDNCHFKVKVFQMAYFDDNKYIKRKGRKFYLIFTIVSVGSASPNE</sequence>
<evidence type="ECO:0000313" key="2">
    <source>
        <dbReference type="Proteomes" id="UP000276133"/>
    </source>
</evidence>
<reference evidence="1 2" key="1">
    <citation type="journal article" date="2018" name="Sci. Rep.">
        <title>Genomic signatures of local adaptation to the degree of environmental predictability in rotifers.</title>
        <authorList>
            <person name="Franch-Gras L."/>
            <person name="Hahn C."/>
            <person name="Garcia-Roger E.M."/>
            <person name="Carmona M.J."/>
            <person name="Serra M."/>
            <person name="Gomez A."/>
        </authorList>
    </citation>
    <scope>NUCLEOTIDE SEQUENCE [LARGE SCALE GENOMIC DNA]</scope>
    <source>
        <strain evidence="1">HYR1</strain>
    </source>
</reference>
<gene>
    <name evidence="1" type="ORF">BpHYR1_043206</name>
</gene>
<organism evidence="1 2">
    <name type="scientific">Brachionus plicatilis</name>
    <name type="common">Marine rotifer</name>
    <name type="synonym">Brachionus muelleri</name>
    <dbReference type="NCBI Taxonomy" id="10195"/>
    <lineage>
        <taxon>Eukaryota</taxon>
        <taxon>Metazoa</taxon>
        <taxon>Spiralia</taxon>
        <taxon>Gnathifera</taxon>
        <taxon>Rotifera</taxon>
        <taxon>Eurotatoria</taxon>
        <taxon>Monogononta</taxon>
        <taxon>Pseudotrocha</taxon>
        <taxon>Ploima</taxon>
        <taxon>Brachionidae</taxon>
        <taxon>Brachionus</taxon>
    </lineage>
</organism>
<protein>
    <submittedName>
        <fullName evidence="1">Uncharacterized protein</fullName>
    </submittedName>
</protein>
<name>A0A3M7R9H1_BRAPC</name>
<comment type="caution">
    <text evidence="1">The sequence shown here is derived from an EMBL/GenBank/DDBJ whole genome shotgun (WGS) entry which is preliminary data.</text>
</comment>
<evidence type="ECO:0000313" key="1">
    <source>
        <dbReference type="EMBL" id="RNA20207.1"/>
    </source>
</evidence>
<accession>A0A3M7R9H1</accession>
<dbReference type="AlphaFoldDB" id="A0A3M7R9H1"/>
<keyword evidence="2" id="KW-1185">Reference proteome</keyword>
<proteinExistence type="predicted"/>
<dbReference type="EMBL" id="REGN01003900">
    <property type="protein sequence ID" value="RNA20207.1"/>
    <property type="molecule type" value="Genomic_DNA"/>
</dbReference>
<dbReference type="Proteomes" id="UP000276133">
    <property type="component" value="Unassembled WGS sequence"/>
</dbReference>